<sequence length="245" mass="27586">MTCSKVVNREKSEERFTKLEGTIKSVQTSLRGDVKEWQNETREQVEKHVKQVETYKDEIDKLNAELSNIKGKISEGSTVVGNTSSLPRTDKNLEASHSTCGSAHHHESEGYHSISCINVDDANDKYDTMPCDNQVPSRVQCEINVCMPSNQVCKASNFIAPSDLTLPYFHDSAKVNAVFFLKQLEDFMKLKAVPVRFQLAIARKAITNPITVDWLSAIAPNLQDYEQFKLAFLRGIFGRQVSRVS</sequence>
<evidence type="ECO:0000313" key="3">
    <source>
        <dbReference type="Proteomes" id="UP000027135"/>
    </source>
</evidence>
<dbReference type="AlphaFoldDB" id="A0A067QXE7"/>
<organism evidence="2 3">
    <name type="scientific">Zootermopsis nevadensis</name>
    <name type="common">Dampwood termite</name>
    <dbReference type="NCBI Taxonomy" id="136037"/>
    <lineage>
        <taxon>Eukaryota</taxon>
        <taxon>Metazoa</taxon>
        <taxon>Ecdysozoa</taxon>
        <taxon>Arthropoda</taxon>
        <taxon>Hexapoda</taxon>
        <taxon>Insecta</taxon>
        <taxon>Pterygota</taxon>
        <taxon>Neoptera</taxon>
        <taxon>Polyneoptera</taxon>
        <taxon>Dictyoptera</taxon>
        <taxon>Blattodea</taxon>
        <taxon>Blattoidea</taxon>
        <taxon>Termitoidae</taxon>
        <taxon>Termopsidae</taxon>
        <taxon>Zootermopsis</taxon>
    </lineage>
</organism>
<name>A0A067QXE7_ZOONE</name>
<feature type="coiled-coil region" evidence="1">
    <location>
        <begin position="38"/>
        <end position="72"/>
    </location>
</feature>
<dbReference type="EMBL" id="KK852859">
    <property type="protein sequence ID" value="KDR14856.1"/>
    <property type="molecule type" value="Genomic_DNA"/>
</dbReference>
<proteinExistence type="predicted"/>
<evidence type="ECO:0000256" key="1">
    <source>
        <dbReference type="SAM" id="Coils"/>
    </source>
</evidence>
<gene>
    <name evidence="2" type="ORF">L798_11496</name>
</gene>
<dbReference type="Proteomes" id="UP000027135">
    <property type="component" value="Unassembled WGS sequence"/>
</dbReference>
<keyword evidence="3" id="KW-1185">Reference proteome</keyword>
<keyword evidence="1" id="KW-0175">Coiled coil</keyword>
<protein>
    <submittedName>
        <fullName evidence="2">Uncharacterized protein</fullName>
    </submittedName>
</protein>
<evidence type="ECO:0000313" key="2">
    <source>
        <dbReference type="EMBL" id="KDR14856.1"/>
    </source>
</evidence>
<dbReference type="InParanoid" id="A0A067QXE7"/>
<accession>A0A067QXE7</accession>
<reference evidence="2 3" key="1">
    <citation type="journal article" date="2014" name="Nat. Commun.">
        <title>Molecular traces of alternative social organization in a termite genome.</title>
        <authorList>
            <person name="Terrapon N."/>
            <person name="Li C."/>
            <person name="Robertson H.M."/>
            <person name="Ji L."/>
            <person name="Meng X."/>
            <person name="Booth W."/>
            <person name="Chen Z."/>
            <person name="Childers C.P."/>
            <person name="Glastad K.M."/>
            <person name="Gokhale K."/>
            <person name="Gowin J."/>
            <person name="Gronenberg W."/>
            <person name="Hermansen R.A."/>
            <person name="Hu H."/>
            <person name="Hunt B.G."/>
            <person name="Huylmans A.K."/>
            <person name="Khalil S.M."/>
            <person name="Mitchell R.D."/>
            <person name="Munoz-Torres M.C."/>
            <person name="Mustard J.A."/>
            <person name="Pan H."/>
            <person name="Reese J.T."/>
            <person name="Scharf M.E."/>
            <person name="Sun F."/>
            <person name="Vogel H."/>
            <person name="Xiao J."/>
            <person name="Yang W."/>
            <person name="Yang Z."/>
            <person name="Yang Z."/>
            <person name="Zhou J."/>
            <person name="Zhu J."/>
            <person name="Brent C.S."/>
            <person name="Elsik C.G."/>
            <person name="Goodisman M.A."/>
            <person name="Liberles D.A."/>
            <person name="Roe R.M."/>
            <person name="Vargo E.L."/>
            <person name="Vilcinskas A."/>
            <person name="Wang J."/>
            <person name="Bornberg-Bauer E."/>
            <person name="Korb J."/>
            <person name="Zhang G."/>
            <person name="Liebig J."/>
        </authorList>
    </citation>
    <scope>NUCLEOTIDE SEQUENCE [LARGE SCALE GENOMIC DNA]</scope>
    <source>
        <tissue evidence="2">Whole organism</tissue>
    </source>
</reference>